<dbReference type="PANTHER" id="PTHR39082">
    <property type="entry name" value="PHOSPHOLIPASE C-BETA-2-RELATED"/>
    <property type="match status" value="1"/>
</dbReference>
<sequence>MVSDALTKMLILQDRDMKLQQVEDALQTIPQERKAAEAKIASINAGIEAARQRIKELETKGKTIETEMASIEAQIVKYKNQQLQVKKNEEYQALIHEIDNAGQKISDLESDELEVLYELDEERKRFAESEAKSKEEIALEEKTIARLNEREEEVKGELDAAREAKEKADAALDNPSRSKYTQVARGLKFPVIVELSGSSCKGCHMKVSNAILSEVKAAKEITTCDNCGRILYYAD</sequence>
<dbReference type="InterPro" id="IPR052376">
    <property type="entry name" value="Oxidative_Scav/Glycosyltrans"/>
</dbReference>
<comment type="caution">
    <text evidence="3">The sequence shown here is derived from an EMBL/GenBank/DDBJ whole genome shotgun (WGS) entry which is preliminary data.</text>
</comment>
<accession>A0A927IJE9</accession>
<dbReference type="AlphaFoldDB" id="A0A927IJE9"/>
<feature type="domain" description="C4-type zinc ribbon" evidence="2">
    <location>
        <begin position="199"/>
        <end position="231"/>
    </location>
</feature>
<feature type="coiled-coil region" evidence="1">
    <location>
        <begin position="33"/>
        <end position="171"/>
    </location>
</feature>
<dbReference type="RefSeq" id="WP_191618879.1">
    <property type="nucleotide sequence ID" value="NZ_JACYFG010000051.1"/>
</dbReference>
<name>A0A927IJE9_9BACT</name>
<evidence type="ECO:0000313" key="4">
    <source>
        <dbReference type="Proteomes" id="UP000622317"/>
    </source>
</evidence>
<dbReference type="EMBL" id="JACYFG010000051">
    <property type="protein sequence ID" value="MBD5781799.1"/>
    <property type="molecule type" value="Genomic_DNA"/>
</dbReference>
<organism evidence="3 4">
    <name type="scientific">Pelagicoccus enzymogenes</name>
    <dbReference type="NCBI Taxonomy" id="2773457"/>
    <lineage>
        <taxon>Bacteria</taxon>
        <taxon>Pseudomonadati</taxon>
        <taxon>Verrucomicrobiota</taxon>
        <taxon>Opitutia</taxon>
        <taxon>Puniceicoccales</taxon>
        <taxon>Pelagicoccaceae</taxon>
        <taxon>Pelagicoccus</taxon>
    </lineage>
</organism>
<proteinExistence type="predicted"/>
<evidence type="ECO:0000259" key="2">
    <source>
        <dbReference type="Pfam" id="PF02591"/>
    </source>
</evidence>
<gene>
    <name evidence="3" type="ORF">IEN85_20020</name>
</gene>
<dbReference type="PANTHER" id="PTHR39082:SF1">
    <property type="entry name" value="SCAVENGER RECEPTOR CLASS A MEMBER 3"/>
    <property type="match status" value="1"/>
</dbReference>
<dbReference type="Pfam" id="PF02591">
    <property type="entry name" value="Zn_ribbon_9"/>
    <property type="match status" value="1"/>
</dbReference>
<dbReference type="InterPro" id="IPR003743">
    <property type="entry name" value="Zf-RING_7"/>
</dbReference>
<protein>
    <recommendedName>
        <fullName evidence="2">C4-type zinc ribbon domain-containing protein</fullName>
    </recommendedName>
</protein>
<keyword evidence="1" id="KW-0175">Coiled coil</keyword>
<keyword evidence="4" id="KW-1185">Reference proteome</keyword>
<evidence type="ECO:0000313" key="3">
    <source>
        <dbReference type="EMBL" id="MBD5781799.1"/>
    </source>
</evidence>
<evidence type="ECO:0000256" key="1">
    <source>
        <dbReference type="SAM" id="Coils"/>
    </source>
</evidence>
<dbReference type="Gene3D" id="1.10.287.1490">
    <property type="match status" value="1"/>
</dbReference>
<dbReference type="Proteomes" id="UP000622317">
    <property type="component" value="Unassembled WGS sequence"/>
</dbReference>
<reference evidence="3" key="1">
    <citation type="submission" date="2020-09" db="EMBL/GenBank/DDBJ databases">
        <title>Pelagicoccus enzymogenes sp. nov. with an EPS production, isolated from marine sediment.</title>
        <authorList>
            <person name="Feng X."/>
        </authorList>
    </citation>
    <scope>NUCLEOTIDE SEQUENCE</scope>
    <source>
        <strain evidence="3">NFK12</strain>
    </source>
</reference>